<dbReference type="GO" id="GO:0016779">
    <property type="term" value="F:nucleotidyltransferase activity"/>
    <property type="evidence" value="ECO:0007669"/>
    <property type="project" value="UniProtKB-KW"/>
</dbReference>
<dbReference type="InterPro" id="IPR000394">
    <property type="entry name" value="RNA_pol_sigma_54"/>
</dbReference>
<sequence>MMGTKQFAHGVDLVTFIFRGSSRRKEQVSTCVSRAPSGPMKHRARSWTSEDPKVYPRATTVQVGEQLMAICPRFEITPRATLRIGPELVQAIGLLSLRNADLAADLAKAARGNPFLRLAGAGADPETLAAMPSGLHAHVLTEIGFLALTPDEWRIAQAFLEALAPSGWLDATIEEVATRAGVPTARTEAVLRRLQQIAPSGLFARSLAECLELQARDRGLLTDEVAAVLRSLGAIADGGISALAEASGLSIKAVDAALAALRTLDPKPGASFAAADQSLLRAPDFVATRIGHGTKQGWLVELNAATLPDIEALGCDDDAPLTLRRAAQEARSLARAVARRNSTLLAVGRALVRRQSAYLKMEVPDPAPLVRAEIAGMAGVHESTVSRVAQAMTMQTPRGVIGLASLFSRPVSGGGCSVSALRARIGSIIAAEPCARPLSDAAIADRLAADGIAVAQRSVARHREHLGIPARAVRRRTGPRRPA</sequence>
<evidence type="ECO:0000256" key="2">
    <source>
        <dbReference type="ARBA" id="ARBA00022478"/>
    </source>
</evidence>
<evidence type="ECO:0000256" key="7">
    <source>
        <dbReference type="ARBA" id="ARBA00023125"/>
    </source>
</evidence>
<dbReference type="GO" id="GO:0000428">
    <property type="term" value="C:DNA-directed RNA polymerase complex"/>
    <property type="evidence" value="ECO:0007669"/>
    <property type="project" value="UniProtKB-KW"/>
</dbReference>
<feature type="domain" description="RNA polymerase sigma factor 54 DNA-binding" evidence="10">
    <location>
        <begin position="323"/>
        <end position="476"/>
    </location>
</feature>
<dbReference type="InterPro" id="IPR007634">
    <property type="entry name" value="RNA_pol_sigma_54_DNA-bd"/>
</dbReference>
<dbReference type="PANTHER" id="PTHR32248">
    <property type="entry name" value="RNA POLYMERASE SIGMA-54 FACTOR"/>
    <property type="match status" value="1"/>
</dbReference>
<evidence type="ECO:0000256" key="5">
    <source>
        <dbReference type="ARBA" id="ARBA00023015"/>
    </source>
</evidence>
<keyword evidence="3 9" id="KW-0808">Transferase</keyword>
<dbReference type="PIRSF" id="PIRSF000774">
    <property type="entry name" value="RpoN"/>
    <property type="match status" value="1"/>
</dbReference>
<evidence type="ECO:0000256" key="3">
    <source>
        <dbReference type="ARBA" id="ARBA00022679"/>
    </source>
</evidence>
<evidence type="ECO:0000313" key="13">
    <source>
        <dbReference type="Proteomes" id="UP000296374"/>
    </source>
</evidence>
<comment type="similarity">
    <text evidence="1 9">Belongs to the sigma-54 factor family.</text>
</comment>
<dbReference type="KEGG" id="plia:E4191_11000"/>
<accession>A0A4V1BJ60</accession>
<dbReference type="InterPro" id="IPR007046">
    <property type="entry name" value="RNA_pol_sigma_54_core-bd"/>
</dbReference>
<dbReference type="PROSITE" id="PS50044">
    <property type="entry name" value="SIGMA54_3"/>
    <property type="match status" value="1"/>
</dbReference>
<keyword evidence="4 9" id="KW-0548">Nucleotidyltransferase</keyword>
<dbReference type="Pfam" id="PF04963">
    <property type="entry name" value="Sigma54_CBD"/>
    <property type="match status" value="1"/>
</dbReference>
<proteinExistence type="inferred from homology"/>
<keyword evidence="8 9" id="KW-0804">Transcription</keyword>
<dbReference type="PRINTS" id="PR00045">
    <property type="entry name" value="SIGMA54FCT"/>
</dbReference>
<dbReference type="InterPro" id="IPR038709">
    <property type="entry name" value="RpoN_core-bd_sf"/>
</dbReference>
<organism evidence="12 13">
    <name type="scientific">Paracoccus liaowanqingii</name>
    <dbReference type="NCBI Taxonomy" id="2560053"/>
    <lineage>
        <taxon>Bacteria</taxon>
        <taxon>Pseudomonadati</taxon>
        <taxon>Pseudomonadota</taxon>
        <taxon>Alphaproteobacteria</taxon>
        <taxon>Rhodobacterales</taxon>
        <taxon>Paracoccaceae</taxon>
        <taxon>Paracoccus</taxon>
    </lineage>
</organism>
<protein>
    <recommendedName>
        <fullName evidence="9">RNA polymerase sigma-54 factor</fullName>
    </recommendedName>
</protein>
<dbReference type="GO" id="GO:0003677">
    <property type="term" value="F:DNA binding"/>
    <property type="evidence" value="ECO:0007669"/>
    <property type="project" value="UniProtKB-KW"/>
</dbReference>
<evidence type="ECO:0000259" key="10">
    <source>
        <dbReference type="Pfam" id="PF04552"/>
    </source>
</evidence>
<keyword evidence="2 9" id="KW-0240">DNA-directed RNA polymerase</keyword>
<evidence type="ECO:0000259" key="11">
    <source>
        <dbReference type="Pfam" id="PF04963"/>
    </source>
</evidence>
<dbReference type="Pfam" id="PF04552">
    <property type="entry name" value="Sigma54_DBD"/>
    <property type="match status" value="1"/>
</dbReference>
<dbReference type="GO" id="GO:0016987">
    <property type="term" value="F:sigma factor activity"/>
    <property type="evidence" value="ECO:0007669"/>
    <property type="project" value="UniProtKB-KW"/>
</dbReference>
<evidence type="ECO:0000256" key="4">
    <source>
        <dbReference type="ARBA" id="ARBA00022695"/>
    </source>
</evidence>
<dbReference type="Gene3D" id="1.10.10.60">
    <property type="entry name" value="Homeodomain-like"/>
    <property type="match status" value="1"/>
</dbReference>
<keyword evidence="6 9" id="KW-0731">Sigma factor</keyword>
<evidence type="ECO:0000256" key="8">
    <source>
        <dbReference type="ARBA" id="ARBA00023163"/>
    </source>
</evidence>
<evidence type="ECO:0000256" key="6">
    <source>
        <dbReference type="ARBA" id="ARBA00023082"/>
    </source>
</evidence>
<name>A0A4V1BJ60_9RHOB</name>
<dbReference type="Proteomes" id="UP000296374">
    <property type="component" value="Chromosome"/>
</dbReference>
<reference evidence="13" key="1">
    <citation type="submission" date="2019-03" db="EMBL/GenBank/DDBJ databases">
        <authorList>
            <person name="Li J."/>
        </authorList>
    </citation>
    <scope>NUCLEOTIDE SEQUENCE [LARGE SCALE GENOMIC DNA]</scope>
    <source>
        <strain evidence="13">2251</strain>
    </source>
</reference>
<dbReference type="GO" id="GO:0006352">
    <property type="term" value="P:DNA-templated transcription initiation"/>
    <property type="evidence" value="ECO:0007669"/>
    <property type="project" value="InterPro"/>
</dbReference>
<gene>
    <name evidence="12" type="ORF">E4191_11000</name>
</gene>
<comment type="function">
    <text evidence="9">Sigma factors are initiation factors that promote the attachment of RNA polymerase to specific initiation sites and are then released.</text>
</comment>
<dbReference type="Gene3D" id="1.10.10.1330">
    <property type="entry name" value="RNA polymerase sigma-54 factor, core-binding domain"/>
    <property type="match status" value="1"/>
</dbReference>
<dbReference type="AlphaFoldDB" id="A0A4V1BJ60"/>
<dbReference type="PANTHER" id="PTHR32248:SF4">
    <property type="entry name" value="RNA POLYMERASE SIGMA-54 FACTOR"/>
    <property type="match status" value="1"/>
</dbReference>
<feature type="domain" description="RNA polymerase sigma factor 54 core-binding" evidence="11">
    <location>
        <begin position="126"/>
        <end position="311"/>
    </location>
</feature>
<evidence type="ECO:0000313" key="12">
    <source>
        <dbReference type="EMBL" id="QBX35162.1"/>
    </source>
</evidence>
<evidence type="ECO:0000256" key="9">
    <source>
        <dbReference type="PIRNR" id="PIRNR000774"/>
    </source>
</evidence>
<keyword evidence="5 9" id="KW-0805">Transcription regulation</keyword>
<dbReference type="EMBL" id="CP038439">
    <property type="protein sequence ID" value="QBX35162.1"/>
    <property type="molecule type" value="Genomic_DNA"/>
</dbReference>
<dbReference type="GO" id="GO:0001216">
    <property type="term" value="F:DNA-binding transcription activator activity"/>
    <property type="evidence" value="ECO:0007669"/>
    <property type="project" value="InterPro"/>
</dbReference>
<keyword evidence="7 9" id="KW-0238">DNA-binding</keyword>
<evidence type="ECO:0000256" key="1">
    <source>
        <dbReference type="ARBA" id="ARBA00008798"/>
    </source>
</evidence>